<feature type="compositionally biased region" description="Polar residues" evidence="1">
    <location>
        <begin position="1227"/>
        <end position="1246"/>
    </location>
</feature>
<feature type="compositionally biased region" description="Polar residues" evidence="1">
    <location>
        <begin position="940"/>
        <end position="952"/>
    </location>
</feature>
<feature type="compositionally biased region" description="Polar residues" evidence="1">
    <location>
        <begin position="723"/>
        <end position="744"/>
    </location>
</feature>
<dbReference type="AlphaFoldDB" id="A0A9X0DCX6"/>
<feature type="compositionally biased region" description="Polar residues" evidence="1">
    <location>
        <begin position="609"/>
        <end position="621"/>
    </location>
</feature>
<feature type="compositionally biased region" description="Low complexity" evidence="1">
    <location>
        <begin position="1074"/>
        <end position="1093"/>
    </location>
</feature>
<feature type="region of interest" description="Disordered" evidence="1">
    <location>
        <begin position="124"/>
        <end position="187"/>
    </location>
</feature>
<gene>
    <name evidence="2" type="ORF">OCU04_011802</name>
</gene>
<evidence type="ECO:0000313" key="2">
    <source>
        <dbReference type="EMBL" id="KAJ8058816.1"/>
    </source>
</evidence>
<feature type="region of interest" description="Disordered" evidence="1">
    <location>
        <begin position="291"/>
        <end position="414"/>
    </location>
</feature>
<feature type="compositionally biased region" description="Polar residues" evidence="1">
    <location>
        <begin position="139"/>
        <end position="160"/>
    </location>
</feature>
<feature type="compositionally biased region" description="Polar residues" evidence="1">
    <location>
        <begin position="995"/>
        <end position="1005"/>
    </location>
</feature>
<evidence type="ECO:0008006" key="4">
    <source>
        <dbReference type="Google" id="ProtNLM"/>
    </source>
</evidence>
<feature type="compositionally biased region" description="Polar residues" evidence="1">
    <location>
        <begin position="293"/>
        <end position="314"/>
    </location>
</feature>
<feature type="compositionally biased region" description="Polar residues" evidence="1">
    <location>
        <begin position="653"/>
        <end position="674"/>
    </location>
</feature>
<feature type="region of interest" description="Disordered" evidence="1">
    <location>
        <begin position="936"/>
        <end position="1246"/>
    </location>
</feature>
<organism evidence="2 3">
    <name type="scientific">Sclerotinia nivalis</name>
    <dbReference type="NCBI Taxonomy" id="352851"/>
    <lineage>
        <taxon>Eukaryota</taxon>
        <taxon>Fungi</taxon>
        <taxon>Dikarya</taxon>
        <taxon>Ascomycota</taxon>
        <taxon>Pezizomycotina</taxon>
        <taxon>Leotiomycetes</taxon>
        <taxon>Helotiales</taxon>
        <taxon>Sclerotiniaceae</taxon>
        <taxon>Sclerotinia</taxon>
    </lineage>
</organism>
<feature type="compositionally biased region" description="Acidic residues" evidence="1">
    <location>
        <begin position="377"/>
        <end position="389"/>
    </location>
</feature>
<comment type="caution">
    <text evidence="2">The sequence shown here is derived from an EMBL/GenBank/DDBJ whole genome shotgun (WGS) entry which is preliminary data.</text>
</comment>
<evidence type="ECO:0000256" key="1">
    <source>
        <dbReference type="SAM" id="MobiDB-lite"/>
    </source>
</evidence>
<feature type="region of interest" description="Disordered" evidence="1">
    <location>
        <begin position="793"/>
        <end position="815"/>
    </location>
</feature>
<dbReference type="Proteomes" id="UP001152300">
    <property type="component" value="Unassembled WGS sequence"/>
</dbReference>
<protein>
    <recommendedName>
        <fullName evidence="4">Telomere replication protein EST3</fullName>
    </recommendedName>
</protein>
<feature type="region of interest" description="Disordered" evidence="1">
    <location>
        <begin position="529"/>
        <end position="621"/>
    </location>
</feature>
<name>A0A9X0DCX6_9HELO</name>
<proteinExistence type="predicted"/>
<feature type="compositionally biased region" description="Basic and acidic residues" evidence="1">
    <location>
        <begin position="1011"/>
        <end position="1023"/>
    </location>
</feature>
<dbReference type="OrthoDB" id="3538943at2759"/>
<feature type="region of interest" description="Disordered" evidence="1">
    <location>
        <begin position="718"/>
        <end position="758"/>
    </location>
</feature>
<feature type="compositionally biased region" description="Polar residues" evidence="1">
    <location>
        <begin position="959"/>
        <end position="985"/>
    </location>
</feature>
<evidence type="ECO:0000313" key="3">
    <source>
        <dbReference type="Proteomes" id="UP001152300"/>
    </source>
</evidence>
<feature type="region of interest" description="Disordered" evidence="1">
    <location>
        <begin position="651"/>
        <end position="676"/>
    </location>
</feature>
<feature type="compositionally biased region" description="Basic and acidic residues" evidence="1">
    <location>
        <begin position="315"/>
        <end position="339"/>
    </location>
</feature>
<reference evidence="2" key="1">
    <citation type="submission" date="2022-11" db="EMBL/GenBank/DDBJ databases">
        <title>Genome Resource of Sclerotinia nivalis Strain SnTB1, a Plant Pathogen Isolated from American Ginseng.</title>
        <authorList>
            <person name="Fan S."/>
        </authorList>
    </citation>
    <scope>NUCLEOTIDE SEQUENCE</scope>
    <source>
        <strain evidence="2">SnTB1</strain>
    </source>
</reference>
<feature type="compositionally biased region" description="Basic and acidic residues" evidence="1">
    <location>
        <begin position="177"/>
        <end position="187"/>
    </location>
</feature>
<feature type="compositionally biased region" description="Basic and acidic residues" evidence="1">
    <location>
        <begin position="1116"/>
        <end position="1128"/>
    </location>
</feature>
<accession>A0A9X0DCX6</accession>
<dbReference type="EMBL" id="JAPEIS010000015">
    <property type="protein sequence ID" value="KAJ8058816.1"/>
    <property type="molecule type" value="Genomic_DNA"/>
</dbReference>
<feature type="compositionally biased region" description="Polar residues" evidence="1">
    <location>
        <begin position="800"/>
        <end position="815"/>
    </location>
</feature>
<sequence>MCDFNVAVEPPTRLYLYIPSFKLKGRQDIPGSARAIEIGGTIDNTLRTMQEILNPKDCDNDFHPSLVPESQNSSLLSQSAMFATQISNRISEPRKEKNDVSRAQAPDILRVLQGNHQPAVEIADTSPQLNEPGPPLDSPISTSAARPLSSMSNCSATNSEGDNDVGNIKHAYVPRSPPERSIDQEEVGSDRILDDKKLSAKNAALTVIGSSNGARHQGVPVNEIYPFQENLAFIPRPYALISKEQRDILERANSWVSPSEDHGSIPPLLPGVLQANLLEFHKKRLARQESVHCKNTVQSSEEPNVDPNQNTVGTRDSEHGDNSHHGDDISEDSNKDAGEVAHTPEMLHSQKSHDNEEDSQLGSDASDMSELSQSHDNEEDSQLDSDASDMSELSRPSPEANSRPRQVMAVNAALDQSLDQAHLMTQPSSIIESDAAIPSADGSNAPTSDVFRKSISQSPAAISESVRTSAVKIRLPTASTFDLPSSPLDDEEIELGHPHVLGEEIQSSDPPVGEHLRISQPTLPVIARHKSVVQVEKTPKQRKRRNEELSSDAVIPGTYNSSQKDPDDKSSFIPESGIFSLPSPRKLPSKLTESLVEAHQDKHERNHSKIQQSHTQQIASRSNDDIILQNTSRSQPYTHLQIPNLDGAAADVSPSTVGRSSMNCLPSNQNSPEQGHNRGIFAKRRRITDPVALGFSQEESPYRDRNEMVRANRREIRKALQSLPPTEGSQNVDDNIENNPQSRASPEGPRTIQDRNAKDLPCTVIVEQTSTSHNSRPTDQSTSALMTLADRNMSKGSFLPSGTQSNSGKAHQSEQQPTSLFEEYCAAYPRYIGTKKQFLQALIYLEWLGTPIRQPHRSLWDDFVRFYAHEYSDHVRTSAARMTGIQFYNYLGISDPEFTHSDDITCRIINPESIEAALSAESPDHDAIEDMRGKYRSTARPASQQPIVNSSGKIEPVRQSYSPSELTTIASTGDTPVSTSTQLGKITSKRPLESAGQSPSLSNPEATPAGQERRRTFSERRISGDSAAQDPSPPSTKVPTSQPNAHGMHETVAASTEDTKEPRKNTPRRFFETQSQLPLSLSRGSSPRISSPSAQKLASPILSLKTPNSSSLKHIRCAELESPVEKKAPHIMNERVPSIERRPQGRSSKPSLERSISPPPSRRKSTATSNKPEKVMDWLKNQEQPMRIEKSTKPPSTAQTFKGKWEFGKYLARKRIESSSRPPRLTPRTSLSLKPRSNSGSNASSM</sequence>
<keyword evidence="3" id="KW-1185">Reference proteome</keyword>